<feature type="compositionally biased region" description="Basic and acidic residues" evidence="11">
    <location>
        <begin position="371"/>
        <end position="396"/>
    </location>
</feature>
<protein>
    <submittedName>
        <fullName evidence="13">ZNF3 protein</fullName>
    </submittedName>
</protein>
<feature type="non-terminal residue" evidence="13">
    <location>
        <position position="583"/>
    </location>
</feature>
<keyword evidence="5" id="KW-0862">Zinc</keyword>
<keyword evidence="8" id="KW-0804">Transcription</keyword>
<keyword evidence="6" id="KW-0805">Transcription regulation</keyword>
<dbReference type="PROSITE" id="PS00028">
    <property type="entry name" value="ZINC_FINGER_C2H2_1"/>
    <property type="match status" value="5"/>
</dbReference>
<comment type="subcellular location">
    <subcellularLocation>
        <location evidence="1">Nucleus</location>
    </subcellularLocation>
</comment>
<evidence type="ECO:0000256" key="3">
    <source>
        <dbReference type="ARBA" id="ARBA00022737"/>
    </source>
</evidence>
<feature type="domain" description="C2H2-type" evidence="12">
    <location>
        <begin position="559"/>
        <end position="583"/>
    </location>
</feature>
<feature type="non-terminal residue" evidence="13">
    <location>
        <position position="1"/>
    </location>
</feature>
<dbReference type="FunFam" id="3.30.160.60:FF:000358">
    <property type="entry name" value="zinc finger protein 24"/>
    <property type="match status" value="1"/>
</dbReference>
<feature type="region of interest" description="Disordered" evidence="11">
    <location>
        <begin position="190"/>
        <end position="210"/>
    </location>
</feature>
<dbReference type="InterPro" id="IPR036236">
    <property type="entry name" value="Znf_C2H2_sf"/>
</dbReference>
<dbReference type="FunFam" id="3.30.160.60:FF:000646">
    <property type="entry name" value="Myeloid zinc finger 1"/>
    <property type="match status" value="1"/>
</dbReference>
<evidence type="ECO:0000256" key="9">
    <source>
        <dbReference type="ARBA" id="ARBA00023242"/>
    </source>
</evidence>
<evidence type="ECO:0000313" key="14">
    <source>
        <dbReference type="Proteomes" id="UP000736164"/>
    </source>
</evidence>
<evidence type="ECO:0000313" key="13">
    <source>
        <dbReference type="EMBL" id="MBN3318782.1"/>
    </source>
</evidence>
<feature type="domain" description="C2H2-type" evidence="12">
    <location>
        <begin position="503"/>
        <end position="530"/>
    </location>
</feature>
<comment type="caution">
    <text evidence="13">The sequence shown here is derived from an EMBL/GenBank/DDBJ whole genome shotgun (WGS) entry which is preliminary data.</text>
</comment>
<feature type="domain" description="C2H2-type" evidence="12">
    <location>
        <begin position="475"/>
        <end position="502"/>
    </location>
</feature>
<dbReference type="FunFam" id="3.30.160.60:FF:001927">
    <property type="entry name" value="Zinc finger protein 1184"/>
    <property type="match status" value="1"/>
</dbReference>
<evidence type="ECO:0000256" key="1">
    <source>
        <dbReference type="ARBA" id="ARBA00004123"/>
    </source>
</evidence>
<dbReference type="Gene3D" id="3.30.160.60">
    <property type="entry name" value="Classic Zinc Finger"/>
    <property type="match status" value="5"/>
</dbReference>
<evidence type="ECO:0000259" key="12">
    <source>
        <dbReference type="PROSITE" id="PS50157"/>
    </source>
</evidence>
<dbReference type="PANTHER" id="PTHR23226">
    <property type="entry name" value="ZINC FINGER AND SCAN DOMAIN-CONTAINING"/>
    <property type="match status" value="1"/>
</dbReference>
<feature type="compositionally biased region" description="Basic and acidic residues" evidence="11">
    <location>
        <begin position="190"/>
        <end position="209"/>
    </location>
</feature>
<keyword evidence="3" id="KW-0677">Repeat</keyword>
<dbReference type="FunFam" id="3.30.160.60:FF:002005">
    <property type="entry name" value="Zinc finger protein 200"/>
    <property type="match status" value="1"/>
</dbReference>
<dbReference type="GO" id="GO:0008270">
    <property type="term" value="F:zinc ion binding"/>
    <property type="evidence" value="ECO:0007669"/>
    <property type="project" value="UniProtKB-KW"/>
</dbReference>
<gene>
    <name evidence="13" type="primary">Znf3_1</name>
    <name evidence="13" type="ORF">GTO95_0010174</name>
</gene>
<dbReference type="Pfam" id="PF00096">
    <property type="entry name" value="zf-C2H2"/>
    <property type="match status" value="5"/>
</dbReference>
<dbReference type="FunFam" id="3.30.160.60:FF:000597">
    <property type="entry name" value="zinc finger protein 236 isoform X3"/>
    <property type="match status" value="1"/>
</dbReference>
<evidence type="ECO:0000256" key="6">
    <source>
        <dbReference type="ARBA" id="ARBA00023015"/>
    </source>
</evidence>
<dbReference type="GO" id="GO:0000978">
    <property type="term" value="F:RNA polymerase II cis-regulatory region sequence-specific DNA binding"/>
    <property type="evidence" value="ECO:0007669"/>
    <property type="project" value="TreeGrafter"/>
</dbReference>
<feature type="domain" description="C2H2-type" evidence="12">
    <location>
        <begin position="447"/>
        <end position="474"/>
    </location>
</feature>
<evidence type="ECO:0000256" key="10">
    <source>
        <dbReference type="PROSITE-ProRule" id="PRU00042"/>
    </source>
</evidence>
<evidence type="ECO:0000256" key="5">
    <source>
        <dbReference type="ARBA" id="ARBA00022833"/>
    </source>
</evidence>
<keyword evidence="2" id="KW-0479">Metal-binding</keyword>
<dbReference type="InterPro" id="IPR013087">
    <property type="entry name" value="Znf_C2H2_type"/>
</dbReference>
<sequence>MAKSLLNLKDELFSFMEVLLKSIVDEVSEVFRKRMVKITQFVEDSFGSEIAQLKKENECLKWRLQLWEKESEAGGDQGQTDHVGHTLPCEVTAEMKEEMDTKLQLSGQWGDIYEVKTEFHCLKPSLSVLLMYCRFQSASVFLISVFIMFLGSEDSALPDAGERAPFEQQYSEEEWGFSLMQETELTAAEGKEALSEQHTDSRQSVKDLDSVPMMKAEPESETPGLLVSEDFTKKINNLDTNNIRQGCKELDCDSVQNHKKQLYAFNLKKQDVDPQLIDPADQQTDVPEENSTESHTELGFLVSEDFTEKISNLETKNITESCNELDRVCIPRHKEELGCCNPTEQDMESQLFDPAEQQIDVPGEENSTELQHTEKSQYWEEREEKRRGQQESELHSNKLKHRQLTTGHKIRKTQSTPCSDKVEKMSVQHKKQQSSKLSHQHTHMGVFTCSQCGRSFSRSCNLKSHQRVHTGEKPFTCSRCGKSFSVACSLKKHQLIHKGEKPFNCSQCGQSFSSAGNLKTHQFFHKGARPFICSQCGKIFSRAGNLKTHHLIHTGERPFRCGQCGKSFNQPSHLKRHQVVHAR</sequence>
<dbReference type="AlphaFoldDB" id="A0A8J7NSL8"/>
<accession>A0A8J7NSL8</accession>
<evidence type="ECO:0000256" key="7">
    <source>
        <dbReference type="ARBA" id="ARBA00023125"/>
    </source>
</evidence>
<feature type="domain" description="C2H2-type" evidence="12">
    <location>
        <begin position="531"/>
        <end position="558"/>
    </location>
</feature>
<dbReference type="Proteomes" id="UP000736164">
    <property type="component" value="Unassembled WGS sequence"/>
</dbReference>
<feature type="region of interest" description="Disordered" evidence="11">
    <location>
        <begin position="361"/>
        <end position="398"/>
    </location>
</feature>
<dbReference type="GO" id="GO:0000981">
    <property type="term" value="F:DNA-binding transcription factor activity, RNA polymerase II-specific"/>
    <property type="evidence" value="ECO:0007669"/>
    <property type="project" value="TreeGrafter"/>
</dbReference>
<evidence type="ECO:0000256" key="8">
    <source>
        <dbReference type="ARBA" id="ARBA00023163"/>
    </source>
</evidence>
<dbReference type="EMBL" id="JAAWVO010041415">
    <property type="protein sequence ID" value="MBN3318782.1"/>
    <property type="molecule type" value="Genomic_DNA"/>
</dbReference>
<keyword evidence="9" id="KW-0539">Nucleus</keyword>
<proteinExistence type="predicted"/>
<keyword evidence="4 10" id="KW-0863">Zinc-finger</keyword>
<dbReference type="SUPFAM" id="SSF57667">
    <property type="entry name" value="beta-beta-alpha zinc fingers"/>
    <property type="match status" value="3"/>
</dbReference>
<dbReference type="GO" id="GO:0005634">
    <property type="term" value="C:nucleus"/>
    <property type="evidence" value="ECO:0007669"/>
    <property type="project" value="UniProtKB-SubCell"/>
</dbReference>
<dbReference type="SMART" id="SM00355">
    <property type="entry name" value="ZnF_C2H2"/>
    <property type="match status" value="5"/>
</dbReference>
<keyword evidence="7" id="KW-0238">DNA-binding</keyword>
<organism evidence="13 14">
    <name type="scientific">Atractosteus spatula</name>
    <name type="common">Alligator gar</name>
    <name type="synonym">Lepisosteus spatula</name>
    <dbReference type="NCBI Taxonomy" id="7917"/>
    <lineage>
        <taxon>Eukaryota</taxon>
        <taxon>Metazoa</taxon>
        <taxon>Chordata</taxon>
        <taxon>Craniata</taxon>
        <taxon>Vertebrata</taxon>
        <taxon>Euteleostomi</taxon>
        <taxon>Actinopterygii</taxon>
        <taxon>Neopterygii</taxon>
        <taxon>Holostei</taxon>
        <taxon>Semionotiformes</taxon>
        <taxon>Lepisosteidae</taxon>
        <taxon>Atractosteus</taxon>
    </lineage>
</organism>
<name>A0A8J7NSL8_ATRSP</name>
<dbReference type="PANTHER" id="PTHR23226:SF240">
    <property type="entry name" value="GASTRULA ZINC FINGER PROTEIN XLCGF26.1-LIKE-RELATED"/>
    <property type="match status" value="1"/>
</dbReference>
<reference evidence="13" key="1">
    <citation type="journal article" date="2021" name="Cell">
        <title>Tracing the genetic footprints of vertebrate landing in non-teleost ray-finned fishes.</title>
        <authorList>
            <person name="Bi X."/>
            <person name="Wang K."/>
            <person name="Yang L."/>
            <person name="Pan H."/>
            <person name="Jiang H."/>
            <person name="Wei Q."/>
            <person name="Fang M."/>
            <person name="Yu H."/>
            <person name="Zhu C."/>
            <person name="Cai Y."/>
            <person name="He Y."/>
            <person name="Gan X."/>
            <person name="Zeng H."/>
            <person name="Yu D."/>
            <person name="Zhu Y."/>
            <person name="Jiang H."/>
            <person name="Qiu Q."/>
            <person name="Yang H."/>
            <person name="Zhang Y.E."/>
            <person name="Wang W."/>
            <person name="Zhu M."/>
            <person name="He S."/>
            <person name="Zhang G."/>
        </authorList>
    </citation>
    <scope>NUCLEOTIDE SEQUENCE</scope>
    <source>
        <strain evidence="13">Allg_001</strain>
    </source>
</reference>
<evidence type="ECO:0000256" key="11">
    <source>
        <dbReference type="SAM" id="MobiDB-lite"/>
    </source>
</evidence>
<keyword evidence="14" id="KW-1185">Reference proteome</keyword>
<evidence type="ECO:0000256" key="2">
    <source>
        <dbReference type="ARBA" id="ARBA00022723"/>
    </source>
</evidence>
<evidence type="ECO:0000256" key="4">
    <source>
        <dbReference type="ARBA" id="ARBA00022771"/>
    </source>
</evidence>
<dbReference type="PROSITE" id="PS50157">
    <property type="entry name" value="ZINC_FINGER_C2H2_2"/>
    <property type="match status" value="5"/>
</dbReference>